<dbReference type="InterPro" id="IPR025086">
    <property type="entry name" value="SDE2/SF3A3_SAP"/>
</dbReference>
<organism evidence="3 4">
    <name type="scientific">Vicia faba</name>
    <name type="common">Broad bean</name>
    <name type="synonym">Faba vulgaris</name>
    <dbReference type="NCBI Taxonomy" id="3906"/>
    <lineage>
        <taxon>Eukaryota</taxon>
        <taxon>Viridiplantae</taxon>
        <taxon>Streptophyta</taxon>
        <taxon>Embryophyta</taxon>
        <taxon>Tracheophyta</taxon>
        <taxon>Spermatophyta</taxon>
        <taxon>Magnoliopsida</taxon>
        <taxon>eudicotyledons</taxon>
        <taxon>Gunneridae</taxon>
        <taxon>Pentapetalae</taxon>
        <taxon>rosids</taxon>
        <taxon>fabids</taxon>
        <taxon>Fabales</taxon>
        <taxon>Fabaceae</taxon>
        <taxon>Papilionoideae</taxon>
        <taxon>50 kb inversion clade</taxon>
        <taxon>NPAAA clade</taxon>
        <taxon>Hologalegina</taxon>
        <taxon>IRL clade</taxon>
        <taxon>Fabeae</taxon>
        <taxon>Vicia</taxon>
    </lineage>
</organism>
<evidence type="ECO:0000256" key="1">
    <source>
        <dbReference type="SAM" id="MobiDB-lite"/>
    </source>
</evidence>
<reference evidence="3 4" key="1">
    <citation type="submission" date="2023-01" db="EMBL/GenBank/DDBJ databases">
        <authorList>
            <person name="Kreplak J."/>
        </authorList>
    </citation>
    <scope>NUCLEOTIDE SEQUENCE [LARGE SCALE GENOMIC DNA]</scope>
</reference>
<dbReference type="Pfam" id="PF13297">
    <property type="entry name" value="SDE2_2C"/>
    <property type="match status" value="1"/>
</dbReference>
<keyword evidence="4" id="KW-1185">Reference proteome</keyword>
<protein>
    <recommendedName>
        <fullName evidence="2">SDE2/SF3A3 SAP domain-containing protein</fullName>
    </recommendedName>
</protein>
<sequence>MPFLESIPLKRDDCTASPSSNEHTAIDLDYYSTIEELIEVDPERLKEALAALGLKTGGTVQQRAERLFLTKHTPLEKLDKRHFIKRARGLENNGVAAAPQEGNLKQENLKEVA</sequence>
<evidence type="ECO:0000313" key="4">
    <source>
        <dbReference type="Proteomes" id="UP001157006"/>
    </source>
</evidence>
<gene>
    <name evidence="3" type="ORF">VFH_IV060840</name>
</gene>
<dbReference type="EMBL" id="OX451739">
    <property type="protein sequence ID" value="CAI8607930.1"/>
    <property type="molecule type" value="Genomic_DNA"/>
</dbReference>
<dbReference type="AlphaFoldDB" id="A0AAV1ABL2"/>
<name>A0AAV1ABL2_VICFA</name>
<evidence type="ECO:0000313" key="3">
    <source>
        <dbReference type="EMBL" id="CAI8607930.1"/>
    </source>
</evidence>
<feature type="domain" description="SDE2/SF3A3 SAP" evidence="2">
    <location>
        <begin position="16"/>
        <end position="85"/>
    </location>
</feature>
<dbReference type="Proteomes" id="UP001157006">
    <property type="component" value="Chromosome 4"/>
</dbReference>
<accession>A0AAV1ABL2</accession>
<proteinExistence type="predicted"/>
<evidence type="ECO:0000259" key="2">
    <source>
        <dbReference type="Pfam" id="PF13297"/>
    </source>
</evidence>
<feature type="region of interest" description="Disordered" evidence="1">
    <location>
        <begin position="91"/>
        <end position="113"/>
    </location>
</feature>